<dbReference type="Pfam" id="PF03250">
    <property type="entry name" value="Tropomodulin"/>
    <property type="match status" value="1"/>
</dbReference>
<dbReference type="InterPro" id="IPR032675">
    <property type="entry name" value="LRR_dom_sf"/>
</dbReference>
<dbReference type="GO" id="GO:0007015">
    <property type="term" value="P:actin filament organization"/>
    <property type="evidence" value="ECO:0007669"/>
    <property type="project" value="TreeGrafter"/>
</dbReference>
<accession>A0A9J2P4C4</accession>
<keyword evidence="6" id="KW-1185">Reference proteome</keyword>
<comment type="subcellular location">
    <subcellularLocation>
        <location evidence="1">Cytoplasm</location>
        <location evidence="1">Cytoskeleton</location>
    </subcellularLocation>
</comment>
<feature type="region of interest" description="Disordered" evidence="4">
    <location>
        <begin position="109"/>
        <end position="130"/>
    </location>
</feature>
<dbReference type="GO" id="GO:0030016">
    <property type="term" value="C:myofibril"/>
    <property type="evidence" value="ECO:0007669"/>
    <property type="project" value="TreeGrafter"/>
</dbReference>
<reference evidence="7" key="1">
    <citation type="submission" date="2023-03" db="UniProtKB">
        <authorList>
            <consortium name="WormBaseParasite"/>
        </authorList>
    </citation>
    <scope>IDENTIFICATION</scope>
</reference>
<dbReference type="GO" id="GO:0005523">
    <property type="term" value="F:tropomyosin binding"/>
    <property type="evidence" value="ECO:0007669"/>
    <property type="project" value="InterPro"/>
</dbReference>
<dbReference type="PANTHER" id="PTHR10901:SF6">
    <property type="entry name" value="TROPOMODULIN, ISOFORM N"/>
    <property type="match status" value="1"/>
</dbReference>
<keyword evidence="5" id="KW-0812">Transmembrane</keyword>
<dbReference type="WBParaSite" id="ALUE_0000472001-mRNA-1">
    <property type="protein sequence ID" value="ALUE_0000472001-mRNA-1"/>
    <property type="gene ID" value="ALUE_0000472001"/>
</dbReference>
<dbReference type="Gene3D" id="3.80.10.10">
    <property type="entry name" value="Ribonuclease Inhibitor"/>
    <property type="match status" value="1"/>
</dbReference>
<proteinExistence type="predicted"/>
<dbReference type="Proteomes" id="UP000036681">
    <property type="component" value="Unplaced"/>
</dbReference>
<dbReference type="AlphaFoldDB" id="A0A9J2P4C4"/>
<organism evidence="6 7">
    <name type="scientific">Ascaris lumbricoides</name>
    <name type="common">Giant roundworm</name>
    <dbReference type="NCBI Taxonomy" id="6252"/>
    <lineage>
        <taxon>Eukaryota</taxon>
        <taxon>Metazoa</taxon>
        <taxon>Ecdysozoa</taxon>
        <taxon>Nematoda</taxon>
        <taxon>Chromadorea</taxon>
        <taxon>Rhabditida</taxon>
        <taxon>Spirurina</taxon>
        <taxon>Ascaridomorpha</taxon>
        <taxon>Ascaridoidea</taxon>
        <taxon>Ascarididae</taxon>
        <taxon>Ascaris</taxon>
    </lineage>
</organism>
<feature type="transmembrane region" description="Helical" evidence="5">
    <location>
        <begin position="35"/>
        <end position="54"/>
    </location>
</feature>
<keyword evidence="3" id="KW-0206">Cytoskeleton</keyword>
<evidence type="ECO:0000313" key="7">
    <source>
        <dbReference type="WBParaSite" id="ALUE_0000472001-mRNA-1"/>
    </source>
</evidence>
<evidence type="ECO:0000256" key="1">
    <source>
        <dbReference type="ARBA" id="ARBA00004245"/>
    </source>
</evidence>
<dbReference type="GO" id="GO:0030239">
    <property type="term" value="P:myofibril assembly"/>
    <property type="evidence" value="ECO:0007669"/>
    <property type="project" value="TreeGrafter"/>
</dbReference>
<dbReference type="GO" id="GO:0051694">
    <property type="term" value="P:pointed-end actin filament capping"/>
    <property type="evidence" value="ECO:0007669"/>
    <property type="project" value="InterPro"/>
</dbReference>
<keyword evidence="2" id="KW-0963">Cytoplasm</keyword>
<dbReference type="PANTHER" id="PTHR10901">
    <property type="entry name" value="TROPOMODULIN"/>
    <property type="match status" value="1"/>
</dbReference>
<evidence type="ECO:0000313" key="6">
    <source>
        <dbReference type="Proteomes" id="UP000036681"/>
    </source>
</evidence>
<sequence length="528" mass="59283">MCTTSKQRTQPIAGTLSATTRSSDRAQRLAISQEGCVLFMSLCLLIISTTYSYYAEEKNLTAPARSTAGGGGGIKLYGKDLRDLDDADLEGLLSKLSPEELEDLNNDFDPDNSLLPPSQRCRNQTTKKPTGPFQREKLLLYLEETAKKEQDWEEPVPFSPGIKRGKVFEPKEEQGTKKEAGEMEMPIELDVDEDDEIDEALNEAHEKDLVDLAGILGMHNLLNQPQYYNALKGKGQDETTGTTFRGVIKAFEPKITAEEPENETDVDDCIRRLEANDENLTEVNINNLKRTSKERIKSLIKAACASKHIKKLTMANTAISDQEARASTCRQAIPVTLPPIYEVLFGHRCNLHKLQGLVELLETSPSLRVLNIESNFISPELLAKLLRATLVTQHLIEFRAENQRAAVLGNQVEMDMMLSVEENESLLRVGVAFQSMEARHRVSEALERNYERSSPLMVTCRLSALKGSTHRRYLQCGCDDSRRLHRVTEVRAEATQVNLMHLFDDCLECTAELGSHSKQLLSHFVFPF</sequence>
<evidence type="ECO:0000256" key="5">
    <source>
        <dbReference type="SAM" id="Phobius"/>
    </source>
</evidence>
<dbReference type="GO" id="GO:0005856">
    <property type="term" value="C:cytoskeleton"/>
    <property type="evidence" value="ECO:0007669"/>
    <property type="project" value="UniProtKB-SubCell"/>
</dbReference>
<evidence type="ECO:0000256" key="3">
    <source>
        <dbReference type="ARBA" id="ARBA00023212"/>
    </source>
</evidence>
<evidence type="ECO:0000256" key="2">
    <source>
        <dbReference type="ARBA" id="ARBA00022490"/>
    </source>
</evidence>
<dbReference type="InterPro" id="IPR004934">
    <property type="entry name" value="TMOD"/>
</dbReference>
<evidence type="ECO:0000256" key="4">
    <source>
        <dbReference type="SAM" id="MobiDB-lite"/>
    </source>
</evidence>
<keyword evidence="5" id="KW-0472">Membrane</keyword>
<protein>
    <submittedName>
        <fullName evidence="7">Tropomodulin</fullName>
    </submittedName>
</protein>
<dbReference type="SUPFAM" id="SSF52047">
    <property type="entry name" value="RNI-like"/>
    <property type="match status" value="2"/>
</dbReference>
<keyword evidence="5" id="KW-1133">Transmembrane helix</keyword>
<name>A0A9J2P4C4_ASCLU</name>